<dbReference type="InterPro" id="IPR000818">
    <property type="entry name" value="TEA/ATTS_dom"/>
</dbReference>
<keyword evidence="3" id="KW-0805">Transcription regulation</keyword>
<evidence type="ECO:0000313" key="9">
    <source>
        <dbReference type="Proteomes" id="UP001150925"/>
    </source>
</evidence>
<dbReference type="AlphaFoldDB" id="A0A9W8AWG6"/>
<accession>A0A9W8AWG6</accession>
<evidence type="ECO:0000256" key="2">
    <source>
        <dbReference type="ARBA" id="ARBA00008421"/>
    </source>
</evidence>
<dbReference type="PRINTS" id="PR00065">
    <property type="entry name" value="TEADOMAIN"/>
</dbReference>
<evidence type="ECO:0000259" key="7">
    <source>
        <dbReference type="PROSITE" id="PS51088"/>
    </source>
</evidence>
<keyword evidence="9" id="KW-1185">Reference proteome</keyword>
<dbReference type="GO" id="GO:0005634">
    <property type="term" value="C:nucleus"/>
    <property type="evidence" value="ECO:0007669"/>
    <property type="project" value="UniProtKB-SubCell"/>
</dbReference>
<gene>
    <name evidence="8" type="ORF">IWQ62_001288</name>
</gene>
<dbReference type="SMART" id="SM00426">
    <property type="entry name" value="TEA"/>
    <property type="match status" value="1"/>
</dbReference>
<dbReference type="Gene3D" id="2.70.50.80">
    <property type="match status" value="1"/>
</dbReference>
<dbReference type="GO" id="GO:0000981">
    <property type="term" value="F:DNA-binding transcription factor activity, RNA polymerase II-specific"/>
    <property type="evidence" value="ECO:0007669"/>
    <property type="project" value="TreeGrafter"/>
</dbReference>
<comment type="caution">
    <text evidence="8">The sequence shown here is derived from an EMBL/GenBank/DDBJ whole genome shotgun (WGS) entry which is preliminary data.</text>
</comment>
<dbReference type="GO" id="GO:0000978">
    <property type="term" value="F:RNA polymerase II cis-regulatory region sequence-specific DNA binding"/>
    <property type="evidence" value="ECO:0007669"/>
    <property type="project" value="TreeGrafter"/>
</dbReference>
<keyword evidence="5" id="KW-0539">Nucleus</keyword>
<keyword evidence="4" id="KW-0804">Transcription</keyword>
<dbReference type="Pfam" id="PF01285">
    <property type="entry name" value="TEA"/>
    <property type="match status" value="1"/>
</dbReference>
<protein>
    <recommendedName>
        <fullName evidence="7">TEA domain-containing protein</fullName>
    </recommendedName>
</protein>
<dbReference type="Proteomes" id="UP001150925">
    <property type="component" value="Unassembled WGS sequence"/>
</dbReference>
<dbReference type="Gene3D" id="6.10.20.40">
    <property type="entry name" value="TEA/ATTS domain"/>
    <property type="match status" value="1"/>
</dbReference>
<sequence>MLCDDTLGSYEVAAKLPLVEDMDEKWPEDVEEAFLEAVEYLKSVGRRKFSINGKLCGRNELISRYVFKKTQKYRSRKQVSSHIQVWKNSKKPPCRGGKGGPMDKVKFTYFQKLLQENHSASSERRSLPNSPCQSSAIPSTDRAICVGYPDVTGPLEHTEPLLMGNEWNVFMQSYPAALVTPASSVTGGLSTPSSPITTVSTNDGQDKMVVWPNYFGLCQETDVCGLGSGIQQTIAKIREIHATQYPSLPFTSLFPHTLATLGELISCQPCPVALMRIGLDLNRINHSNISDACIVESSDSRPLQCSTHIISCGRQLMARSEAKVAAQVNGQHVYHFDFVSQFIGTYLHNTRNLPNPQAVNLSLSTLFVYQVFSELMSDQPLMIALYEFSVGSGIVEPYWVSTQVPSAVVLGNV</sequence>
<dbReference type="PANTHER" id="PTHR11834:SF0">
    <property type="entry name" value="PROTEIN SCALLOPED"/>
    <property type="match status" value="1"/>
</dbReference>
<comment type="subcellular location">
    <subcellularLocation>
        <location evidence="1">Nucleus</location>
    </subcellularLocation>
</comment>
<dbReference type="InterPro" id="IPR050937">
    <property type="entry name" value="TEC1_TEAD_TF"/>
</dbReference>
<evidence type="ECO:0000256" key="1">
    <source>
        <dbReference type="ARBA" id="ARBA00004123"/>
    </source>
</evidence>
<dbReference type="PANTHER" id="PTHR11834">
    <property type="entry name" value="TRANSCRIPTIONAL ENHANCER FACTOR TEF RELATED"/>
    <property type="match status" value="1"/>
</dbReference>
<name>A0A9W8AWG6_9FUNG</name>
<feature type="DNA-binding region" description="TEA" evidence="6">
    <location>
        <begin position="19"/>
        <end position="93"/>
    </location>
</feature>
<evidence type="ECO:0000256" key="5">
    <source>
        <dbReference type="ARBA" id="ARBA00023242"/>
    </source>
</evidence>
<organism evidence="8 9">
    <name type="scientific">Dispira parvispora</name>
    <dbReference type="NCBI Taxonomy" id="1520584"/>
    <lineage>
        <taxon>Eukaryota</taxon>
        <taxon>Fungi</taxon>
        <taxon>Fungi incertae sedis</taxon>
        <taxon>Zoopagomycota</taxon>
        <taxon>Kickxellomycotina</taxon>
        <taxon>Dimargaritomycetes</taxon>
        <taxon>Dimargaritales</taxon>
        <taxon>Dimargaritaceae</taxon>
        <taxon>Dispira</taxon>
    </lineage>
</organism>
<dbReference type="PROSITE" id="PS51088">
    <property type="entry name" value="TEA_2"/>
    <property type="match status" value="1"/>
</dbReference>
<dbReference type="GO" id="GO:0005667">
    <property type="term" value="C:transcription regulator complex"/>
    <property type="evidence" value="ECO:0007669"/>
    <property type="project" value="TreeGrafter"/>
</dbReference>
<dbReference type="InterPro" id="IPR038096">
    <property type="entry name" value="TEA/ATTS_sf"/>
</dbReference>
<dbReference type="OrthoDB" id="10006572at2759"/>
<evidence type="ECO:0000313" key="8">
    <source>
        <dbReference type="EMBL" id="KAJ1968375.1"/>
    </source>
</evidence>
<proteinExistence type="inferred from homology"/>
<dbReference type="EMBL" id="JANBPY010000192">
    <property type="protein sequence ID" value="KAJ1968375.1"/>
    <property type="molecule type" value="Genomic_DNA"/>
</dbReference>
<evidence type="ECO:0000256" key="3">
    <source>
        <dbReference type="ARBA" id="ARBA00023015"/>
    </source>
</evidence>
<reference evidence="8" key="1">
    <citation type="submission" date="2022-07" db="EMBL/GenBank/DDBJ databases">
        <title>Phylogenomic reconstructions and comparative analyses of Kickxellomycotina fungi.</title>
        <authorList>
            <person name="Reynolds N.K."/>
            <person name="Stajich J.E."/>
            <person name="Barry K."/>
            <person name="Grigoriev I.V."/>
            <person name="Crous P."/>
            <person name="Smith M.E."/>
        </authorList>
    </citation>
    <scope>NUCLEOTIDE SEQUENCE</scope>
    <source>
        <strain evidence="8">RSA 1196</strain>
    </source>
</reference>
<feature type="domain" description="TEA" evidence="7">
    <location>
        <begin position="19"/>
        <end position="93"/>
    </location>
</feature>
<evidence type="ECO:0000256" key="6">
    <source>
        <dbReference type="PROSITE-ProRule" id="PRU00505"/>
    </source>
</evidence>
<comment type="similarity">
    <text evidence="2">Belongs to the TEC1 family.</text>
</comment>
<evidence type="ECO:0000256" key="4">
    <source>
        <dbReference type="ARBA" id="ARBA00023163"/>
    </source>
</evidence>